<sequence length="78" mass="8487">MQLVLRITGPCCHNNPACWDQQAHFVDLVQEEDQDQRAAGSTTGLDHPASILDSRRACPSSPRDAGDLGRRDSSTLPT</sequence>
<keyword evidence="3" id="KW-1185">Reference proteome</keyword>
<evidence type="ECO:0000256" key="1">
    <source>
        <dbReference type="SAM" id="MobiDB-lite"/>
    </source>
</evidence>
<dbReference type="AlphaFoldDB" id="A0AAN9G570"/>
<evidence type="ECO:0000313" key="2">
    <source>
        <dbReference type="EMBL" id="KAK7095806.1"/>
    </source>
</evidence>
<dbReference type="Proteomes" id="UP001374579">
    <property type="component" value="Unassembled WGS sequence"/>
</dbReference>
<feature type="region of interest" description="Disordered" evidence="1">
    <location>
        <begin position="34"/>
        <end position="78"/>
    </location>
</feature>
<reference evidence="2 3" key="1">
    <citation type="submission" date="2024-02" db="EMBL/GenBank/DDBJ databases">
        <title>Chromosome-scale genome assembly of the rough periwinkle Littorina saxatilis.</title>
        <authorList>
            <person name="De Jode A."/>
            <person name="Faria R."/>
            <person name="Formenti G."/>
            <person name="Sims Y."/>
            <person name="Smith T.P."/>
            <person name="Tracey A."/>
            <person name="Wood J.M.D."/>
            <person name="Zagrodzka Z.B."/>
            <person name="Johannesson K."/>
            <person name="Butlin R.K."/>
            <person name="Leder E.H."/>
        </authorList>
    </citation>
    <scope>NUCLEOTIDE SEQUENCE [LARGE SCALE GENOMIC DNA]</scope>
    <source>
        <strain evidence="2">Snail1</strain>
        <tissue evidence="2">Muscle</tissue>
    </source>
</reference>
<name>A0AAN9G570_9CAEN</name>
<comment type="caution">
    <text evidence="2">The sequence shown here is derived from an EMBL/GenBank/DDBJ whole genome shotgun (WGS) entry which is preliminary data.</text>
</comment>
<accession>A0AAN9G570</accession>
<organism evidence="2 3">
    <name type="scientific">Littorina saxatilis</name>
    <dbReference type="NCBI Taxonomy" id="31220"/>
    <lineage>
        <taxon>Eukaryota</taxon>
        <taxon>Metazoa</taxon>
        <taxon>Spiralia</taxon>
        <taxon>Lophotrochozoa</taxon>
        <taxon>Mollusca</taxon>
        <taxon>Gastropoda</taxon>
        <taxon>Caenogastropoda</taxon>
        <taxon>Littorinimorpha</taxon>
        <taxon>Littorinoidea</taxon>
        <taxon>Littorinidae</taxon>
        <taxon>Littorina</taxon>
    </lineage>
</organism>
<proteinExistence type="predicted"/>
<feature type="compositionally biased region" description="Basic and acidic residues" evidence="1">
    <location>
        <begin position="64"/>
        <end position="78"/>
    </location>
</feature>
<dbReference type="EMBL" id="JBAMIC010000014">
    <property type="protein sequence ID" value="KAK7095806.1"/>
    <property type="molecule type" value="Genomic_DNA"/>
</dbReference>
<evidence type="ECO:0000313" key="3">
    <source>
        <dbReference type="Proteomes" id="UP001374579"/>
    </source>
</evidence>
<protein>
    <submittedName>
        <fullName evidence="2">Uncharacterized protein</fullName>
    </submittedName>
</protein>
<gene>
    <name evidence="2" type="ORF">V1264_005171</name>
</gene>